<dbReference type="InterPro" id="IPR025736">
    <property type="entry name" value="PucR_C-HTH_dom"/>
</dbReference>
<dbReference type="Pfam" id="PF13556">
    <property type="entry name" value="HTH_30"/>
    <property type="match status" value="1"/>
</dbReference>
<feature type="domain" description="CdaR GGDEF-like" evidence="4">
    <location>
        <begin position="145"/>
        <end position="274"/>
    </location>
</feature>
<organism evidence="5">
    <name type="scientific">uncultured Alphaproteobacteria bacterium</name>
    <dbReference type="NCBI Taxonomy" id="91750"/>
    <lineage>
        <taxon>Bacteria</taxon>
        <taxon>Pseudomonadati</taxon>
        <taxon>Pseudomonadota</taxon>
        <taxon>Alphaproteobacteria</taxon>
        <taxon>environmental samples</taxon>
    </lineage>
</organism>
<sequence length="404" mass="43401">MQITGDLAQRIVNVAMAVVHRNVNLMDGRGVIVGSGHPRRIGTLHAGALRAAQTGETVEIFPDDVGRYPGALEGINMPIPIGGRVVAVVGVYGDPPATRDTARLVRTIAEHILERERRYTEAGPQARLREEFFGYLTDHSGIEIPPEARQMAASLGFALEPRRAVLMASLGIATGTGPLPAEYRLPAIAASRLGEIESMLRSQSLLRKTDFVAASDRRLAVLLTADADGDVLARGDAVRRGLAQFLDLPVICGLGGIAAPEALPVSRRQAEFAAARCTPRRQIASIHETAILLDYLRGKGMGDEGRIAARPVLDRLDALCGAEPQLRATLAAVLAENLDRSAAALRLGVHRNTLSYRLDRIAAATGLRPCRSFDDAILVWLLLARPPEPPPPETRTAGRSKVRP</sequence>
<dbReference type="InterPro" id="IPR041522">
    <property type="entry name" value="CdaR_GGDEF"/>
</dbReference>
<dbReference type="InterPro" id="IPR008599">
    <property type="entry name" value="Diacid_rec"/>
</dbReference>
<protein>
    <submittedName>
        <fullName evidence="5">Putative Carbohydrate diacid regulator</fullName>
    </submittedName>
</protein>
<dbReference type="InterPro" id="IPR042070">
    <property type="entry name" value="PucR_C-HTH_sf"/>
</dbReference>
<feature type="domain" description="Putative sugar diacid recognition" evidence="2">
    <location>
        <begin position="4"/>
        <end position="133"/>
    </location>
</feature>
<proteinExistence type="inferred from homology"/>
<comment type="similarity">
    <text evidence="1">Belongs to the CdaR family.</text>
</comment>
<evidence type="ECO:0000259" key="2">
    <source>
        <dbReference type="Pfam" id="PF05651"/>
    </source>
</evidence>
<reference evidence="5" key="1">
    <citation type="submission" date="2016-04" db="EMBL/GenBank/DDBJ databases">
        <authorList>
            <person name="Evans L.H."/>
            <person name="Alamgir A."/>
            <person name="Owens N."/>
            <person name="Weber N.D."/>
            <person name="Virtaneva K."/>
            <person name="Barbian K."/>
            <person name="Babar A."/>
            <person name="Rosenke K."/>
        </authorList>
    </citation>
    <scope>NUCLEOTIDE SEQUENCE</scope>
    <source>
        <strain evidence="5">86</strain>
    </source>
</reference>
<dbReference type="EMBL" id="FLUO01000001">
    <property type="protein sequence ID" value="SBW06324.1"/>
    <property type="molecule type" value="Genomic_DNA"/>
</dbReference>
<name>A0A212K3N2_9PROT</name>
<evidence type="ECO:0000313" key="5">
    <source>
        <dbReference type="EMBL" id="SBW06324.1"/>
    </source>
</evidence>
<dbReference type="PANTHER" id="PTHR33744">
    <property type="entry name" value="CARBOHYDRATE DIACID REGULATOR"/>
    <property type="match status" value="1"/>
</dbReference>
<dbReference type="PANTHER" id="PTHR33744:SF15">
    <property type="entry name" value="CARBOHYDRATE DIACID REGULATOR"/>
    <property type="match status" value="1"/>
</dbReference>
<dbReference type="InterPro" id="IPR051448">
    <property type="entry name" value="CdaR-like_regulators"/>
</dbReference>
<accession>A0A212K3N2</accession>
<evidence type="ECO:0000259" key="3">
    <source>
        <dbReference type="Pfam" id="PF13556"/>
    </source>
</evidence>
<evidence type="ECO:0000256" key="1">
    <source>
        <dbReference type="ARBA" id="ARBA00006754"/>
    </source>
</evidence>
<feature type="domain" description="PucR C-terminal helix-turn-helix" evidence="3">
    <location>
        <begin position="326"/>
        <end position="383"/>
    </location>
</feature>
<dbReference type="AlphaFoldDB" id="A0A212K3N2"/>
<dbReference type="Gene3D" id="1.10.10.2840">
    <property type="entry name" value="PucR C-terminal helix-turn-helix domain"/>
    <property type="match status" value="1"/>
</dbReference>
<dbReference type="Pfam" id="PF17853">
    <property type="entry name" value="GGDEF_2"/>
    <property type="match status" value="1"/>
</dbReference>
<dbReference type="Pfam" id="PF05651">
    <property type="entry name" value="Diacid_rec"/>
    <property type="match status" value="1"/>
</dbReference>
<gene>
    <name evidence="5" type="ORF">KL86APRO_12092</name>
</gene>
<evidence type="ECO:0000259" key="4">
    <source>
        <dbReference type="Pfam" id="PF17853"/>
    </source>
</evidence>